<organism evidence="5 6">
    <name type="scientific">Nocardia rhizosphaerae</name>
    <dbReference type="NCBI Taxonomy" id="1691571"/>
    <lineage>
        <taxon>Bacteria</taxon>
        <taxon>Bacillati</taxon>
        <taxon>Actinomycetota</taxon>
        <taxon>Actinomycetes</taxon>
        <taxon>Mycobacteriales</taxon>
        <taxon>Nocardiaceae</taxon>
        <taxon>Nocardia</taxon>
    </lineage>
</organism>
<evidence type="ECO:0000256" key="1">
    <source>
        <dbReference type="ARBA" id="ARBA00004496"/>
    </source>
</evidence>
<gene>
    <name evidence="5" type="ORF">ACFOW8_12580</name>
</gene>
<dbReference type="Pfam" id="PF14011">
    <property type="entry name" value="ESX-1_EspG"/>
    <property type="match status" value="1"/>
</dbReference>
<comment type="caution">
    <text evidence="5">The sequence shown here is derived from an EMBL/GenBank/DDBJ whole genome shotgun (WGS) entry which is preliminary data.</text>
</comment>
<keyword evidence="6" id="KW-1185">Reference proteome</keyword>
<name>A0ABV8L5K4_9NOCA</name>
<proteinExistence type="inferred from homology"/>
<dbReference type="Proteomes" id="UP001595767">
    <property type="component" value="Unassembled WGS sequence"/>
</dbReference>
<evidence type="ECO:0000313" key="6">
    <source>
        <dbReference type="Proteomes" id="UP001595767"/>
    </source>
</evidence>
<dbReference type="RefSeq" id="WP_378550368.1">
    <property type="nucleotide sequence ID" value="NZ_JBHSBA010000005.1"/>
</dbReference>
<comment type="similarity">
    <text evidence="2">Belongs to the EspG family.</text>
</comment>
<sequence>MAEWVWEPDDFAALWYSDGIDRFPRPLHLLSKYRTVEEYEANRARVLASFDAEEMELIRLALHTLTFGRFRIEIRGGSTATDQGDLREYRIVGAANQQHGVVLAQATVDEVDGPIHARLFPADQLAQRLSARVPNCRPGSHSTLAFPTADLQSAPSPTSYARRTPREQYEALTRRPIDGSGYARLFTGHILDRPAPWFTTQWIDVTDDGRYLQIRTPDRLTVRPAAIPDLTAGFTTWIDRADRRLRESEPATW</sequence>
<comment type="subcellular location">
    <subcellularLocation>
        <location evidence="1">Cytoplasm</location>
    </subcellularLocation>
</comment>
<evidence type="ECO:0000313" key="5">
    <source>
        <dbReference type="EMBL" id="MFC4125768.1"/>
    </source>
</evidence>
<protein>
    <submittedName>
        <fullName evidence="5">ESX secretion-associated protein EspG</fullName>
    </submittedName>
</protein>
<accession>A0ABV8L5K4</accession>
<keyword evidence="4" id="KW-0143">Chaperone</keyword>
<dbReference type="InterPro" id="IPR025734">
    <property type="entry name" value="EspG"/>
</dbReference>
<reference evidence="6" key="1">
    <citation type="journal article" date="2019" name="Int. J. Syst. Evol. Microbiol.">
        <title>The Global Catalogue of Microorganisms (GCM) 10K type strain sequencing project: providing services to taxonomists for standard genome sequencing and annotation.</title>
        <authorList>
            <consortium name="The Broad Institute Genomics Platform"/>
            <consortium name="The Broad Institute Genome Sequencing Center for Infectious Disease"/>
            <person name="Wu L."/>
            <person name="Ma J."/>
        </authorList>
    </citation>
    <scope>NUCLEOTIDE SEQUENCE [LARGE SCALE GENOMIC DNA]</scope>
    <source>
        <strain evidence="6">CGMCC 4.7204</strain>
    </source>
</reference>
<keyword evidence="3" id="KW-0963">Cytoplasm</keyword>
<evidence type="ECO:0000256" key="2">
    <source>
        <dbReference type="ARBA" id="ARBA00006411"/>
    </source>
</evidence>
<dbReference type="EMBL" id="JBHSBA010000005">
    <property type="protein sequence ID" value="MFC4125768.1"/>
    <property type="molecule type" value="Genomic_DNA"/>
</dbReference>
<evidence type="ECO:0000256" key="3">
    <source>
        <dbReference type="ARBA" id="ARBA00022490"/>
    </source>
</evidence>
<evidence type="ECO:0000256" key="4">
    <source>
        <dbReference type="ARBA" id="ARBA00023186"/>
    </source>
</evidence>